<feature type="region of interest" description="Disordered" evidence="16">
    <location>
        <begin position="183"/>
        <end position="210"/>
    </location>
</feature>
<keyword evidence="12" id="KW-0968">Cytoplasmic vesicle</keyword>
<evidence type="ECO:0000256" key="12">
    <source>
        <dbReference type="ARBA" id="ARBA00023329"/>
    </source>
</evidence>
<accession>A0A1E5R6M3</accession>
<dbReference type="Proteomes" id="UP000095605">
    <property type="component" value="Unassembled WGS sequence"/>
</dbReference>
<dbReference type="PROSITE" id="PS51421">
    <property type="entry name" value="RAS"/>
    <property type="match status" value="1"/>
</dbReference>
<evidence type="ECO:0000256" key="2">
    <source>
        <dbReference type="ARBA" id="ARBA00006270"/>
    </source>
</evidence>
<dbReference type="EMBL" id="LPNL01000008">
    <property type="protein sequence ID" value="OEJ82555.1"/>
    <property type="molecule type" value="Genomic_DNA"/>
</dbReference>
<comment type="function">
    <text evidence="13">Involved in exocytosis. Maybe by regulating the binding and fusion of secretory vesicles with the cell surface. The GTP-bound form of SEC4 may interact with an effector, thereby stimulating its activity and leading to exocytotic fusion. SEC4 may be an upstream activator of the 19.5S SEC8/SEC15 particle. SEC4 probably interacts directly with SEC8; it could serve as the attachment site for the SEC8/SEC15 particle.</text>
</comment>
<evidence type="ECO:0000256" key="7">
    <source>
        <dbReference type="ARBA" id="ARBA00022927"/>
    </source>
</evidence>
<dbReference type="GO" id="GO:0003924">
    <property type="term" value="F:GTPase activity"/>
    <property type="evidence" value="ECO:0007669"/>
    <property type="project" value="InterPro"/>
</dbReference>
<evidence type="ECO:0000256" key="6">
    <source>
        <dbReference type="ARBA" id="ARBA00022741"/>
    </source>
</evidence>
<dbReference type="GO" id="GO:0005525">
    <property type="term" value="F:GTP binding"/>
    <property type="evidence" value="ECO:0007669"/>
    <property type="project" value="UniProtKB-KW"/>
</dbReference>
<dbReference type="InterPro" id="IPR005225">
    <property type="entry name" value="Small_GTP-bd"/>
</dbReference>
<dbReference type="Gene3D" id="3.40.50.300">
    <property type="entry name" value="P-loop containing nucleotide triphosphate hydrolases"/>
    <property type="match status" value="1"/>
</dbReference>
<keyword evidence="10" id="KW-0449">Lipoprotein</keyword>
<feature type="compositionally biased region" description="Low complexity" evidence="16">
    <location>
        <begin position="199"/>
        <end position="210"/>
    </location>
</feature>
<organism evidence="17 18">
    <name type="scientific">Hanseniaspora opuntiae</name>
    <dbReference type="NCBI Taxonomy" id="211096"/>
    <lineage>
        <taxon>Eukaryota</taxon>
        <taxon>Fungi</taxon>
        <taxon>Dikarya</taxon>
        <taxon>Ascomycota</taxon>
        <taxon>Saccharomycotina</taxon>
        <taxon>Saccharomycetes</taxon>
        <taxon>Saccharomycodales</taxon>
        <taxon>Saccharomycodaceae</taxon>
        <taxon>Hanseniaspora</taxon>
    </lineage>
</organism>
<evidence type="ECO:0000256" key="1">
    <source>
        <dbReference type="ARBA" id="ARBA00004342"/>
    </source>
</evidence>
<evidence type="ECO:0000256" key="8">
    <source>
        <dbReference type="ARBA" id="ARBA00023134"/>
    </source>
</evidence>
<evidence type="ECO:0000256" key="9">
    <source>
        <dbReference type="ARBA" id="ARBA00023136"/>
    </source>
</evidence>
<reference evidence="18" key="1">
    <citation type="journal article" date="2016" name="Genome Announc.">
        <title>Genome sequences of three species of Hanseniaspora isolated from spontaneous wine fermentations.</title>
        <authorList>
            <person name="Sternes P.R."/>
            <person name="Lee D."/>
            <person name="Kutyna D.R."/>
            <person name="Borneman A.R."/>
        </authorList>
    </citation>
    <scope>NUCLEOTIDE SEQUENCE [LARGE SCALE GENOMIC DNA]</scope>
    <source>
        <strain evidence="18">AWRI3578</strain>
    </source>
</reference>
<dbReference type="PROSITE" id="PS51420">
    <property type="entry name" value="RHO"/>
    <property type="match status" value="1"/>
</dbReference>
<dbReference type="SMART" id="SM00177">
    <property type="entry name" value="ARF"/>
    <property type="match status" value="1"/>
</dbReference>
<keyword evidence="5" id="KW-0268">Exocytosis</keyword>
<keyword evidence="9" id="KW-0472">Membrane</keyword>
<dbReference type="SMART" id="SM00175">
    <property type="entry name" value="RAB"/>
    <property type="match status" value="1"/>
</dbReference>
<evidence type="ECO:0000313" key="18">
    <source>
        <dbReference type="Proteomes" id="UP000095605"/>
    </source>
</evidence>
<dbReference type="NCBIfam" id="TIGR00231">
    <property type="entry name" value="small_GTP"/>
    <property type="match status" value="1"/>
</dbReference>
<dbReference type="PRINTS" id="PR00449">
    <property type="entry name" value="RASTRNSFRMNG"/>
</dbReference>
<comment type="similarity">
    <text evidence="2">Belongs to the small GTPase superfamily. Rab family.</text>
</comment>
<evidence type="ECO:0000256" key="16">
    <source>
        <dbReference type="SAM" id="MobiDB-lite"/>
    </source>
</evidence>
<keyword evidence="18" id="KW-1185">Reference proteome</keyword>
<dbReference type="SUPFAM" id="SSF52540">
    <property type="entry name" value="P-loop containing nucleoside triphosphate hydrolases"/>
    <property type="match status" value="1"/>
</dbReference>
<keyword evidence="11" id="KW-0636">Prenylation</keyword>
<dbReference type="SMART" id="SM00176">
    <property type="entry name" value="RAN"/>
    <property type="match status" value="1"/>
</dbReference>
<comment type="caution">
    <text evidence="17">The sequence shown here is derived from an EMBL/GenBank/DDBJ whole genome shotgun (WGS) entry which is preliminary data.</text>
</comment>
<dbReference type="PANTHER" id="PTHR47980">
    <property type="entry name" value="LD44762P"/>
    <property type="match status" value="1"/>
</dbReference>
<dbReference type="GO" id="GO:0006887">
    <property type="term" value="P:exocytosis"/>
    <property type="evidence" value="ECO:0007669"/>
    <property type="project" value="UniProtKB-KW"/>
</dbReference>
<dbReference type="FunFam" id="3.40.50.300:FF:000961">
    <property type="entry name" value="Ras-related protein Rab-8B"/>
    <property type="match status" value="1"/>
</dbReference>
<name>A0A1E5R6M3_9ASCO</name>
<evidence type="ECO:0000313" key="17">
    <source>
        <dbReference type="EMBL" id="OEJ82555.1"/>
    </source>
</evidence>
<dbReference type="PROSITE" id="PS51419">
    <property type="entry name" value="RAB"/>
    <property type="match status" value="1"/>
</dbReference>
<evidence type="ECO:0000256" key="5">
    <source>
        <dbReference type="ARBA" id="ARBA00022483"/>
    </source>
</evidence>
<dbReference type="GO" id="GO:0005886">
    <property type="term" value="C:plasma membrane"/>
    <property type="evidence" value="ECO:0007669"/>
    <property type="project" value="UniProtKB-SubCell"/>
</dbReference>
<keyword evidence="4" id="KW-1003">Cell membrane</keyword>
<evidence type="ECO:0000256" key="15">
    <source>
        <dbReference type="ARBA" id="ARBA00068963"/>
    </source>
</evidence>
<evidence type="ECO:0000256" key="14">
    <source>
        <dbReference type="ARBA" id="ARBA00060407"/>
    </source>
</evidence>
<comment type="subcellular location">
    <subcellularLocation>
        <location evidence="1">Cell membrane</location>
        <topology evidence="1">Lipid-anchor</topology>
        <orientation evidence="1">Cytoplasmic side</orientation>
    </subcellularLocation>
    <subcellularLocation>
        <location evidence="14">Cytoplasmic vesicle</location>
        <location evidence="14">Secretory vesicle membrane</location>
        <topology evidence="14">Lipid-anchor</topology>
        <orientation evidence="14">Cytoplasmic side</orientation>
    </subcellularLocation>
</comment>
<evidence type="ECO:0000256" key="13">
    <source>
        <dbReference type="ARBA" id="ARBA00053508"/>
    </source>
</evidence>
<dbReference type="InterPro" id="IPR001806">
    <property type="entry name" value="Small_GTPase"/>
</dbReference>
<dbReference type="GO" id="GO:0015031">
    <property type="term" value="P:protein transport"/>
    <property type="evidence" value="ECO:0007669"/>
    <property type="project" value="UniProtKB-KW"/>
</dbReference>
<dbReference type="SMART" id="SM00173">
    <property type="entry name" value="RAS"/>
    <property type="match status" value="1"/>
</dbReference>
<dbReference type="GO" id="GO:0030658">
    <property type="term" value="C:transport vesicle membrane"/>
    <property type="evidence" value="ECO:0007669"/>
    <property type="project" value="UniProtKB-SubCell"/>
</dbReference>
<protein>
    <recommendedName>
        <fullName evidence="15">Ras-related protein SEC4</fullName>
    </recommendedName>
</protein>
<evidence type="ECO:0000256" key="10">
    <source>
        <dbReference type="ARBA" id="ARBA00023288"/>
    </source>
</evidence>
<proteinExistence type="inferred from homology"/>
<sequence length="210" mass="23450">MSDNNSQFDAMRKILLIGDSGVGKSSLLVRFVDENFSPSFITTIGIDFKIKVIDINGKRIKLQLWDTAGQERFRTITTSYYRGADGVVLVYDVLDEKTLFDARDVWYNTIMENALPDCQLMLVGNKADDSEDDKRQVSYEDGESLAKSLGMNFMEASAKDNKNVDEVFFTLVKMIEEKLGSSNASGKKGNMKSEGINLKNSSKSKSNNCC</sequence>
<keyword evidence="7" id="KW-0653">Protein transport</keyword>
<evidence type="ECO:0000256" key="3">
    <source>
        <dbReference type="ARBA" id="ARBA00022448"/>
    </source>
</evidence>
<keyword evidence="6" id="KW-0547">Nucleotide-binding</keyword>
<evidence type="ECO:0000256" key="4">
    <source>
        <dbReference type="ARBA" id="ARBA00022475"/>
    </source>
</evidence>
<keyword evidence="8" id="KW-0342">GTP-binding</keyword>
<keyword evidence="3" id="KW-0813">Transport</keyword>
<dbReference type="InterPro" id="IPR050305">
    <property type="entry name" value="Small_GTPase_Rab"/>
</dbReference>
<dbReference type="Pfam" id="PF00071">
    <property type="entry name" value="Ras"/>
    <property type="match status" value="1"/>
</dbReference>
<gene>
    <name evidence="17" type="ORF">AWRI3578_g3321</name>
</gene>
<evidence type="ECO:0000256" key="11">
    <source>
        <dbReference type="ARBA" id="ARBA00023289"/>
    </source>
</evidence>
<dbReference type="AlphaFoldDB" id="A0A1E5R6M3"/>
<dbReference type="OrthoDB" id="9989112at2759"/>
<dbReference type="SMART" id="SM00174">
    <property type="entry name" value="RHO"/>
    <property type="match status" value="1"/>
</dbReference>
<dbReference type="InterPro" id="IPR027417">
    <property type="entry name" value="P-loop_NTPase"/>
</dbReference>